<dbReference type="OrthoDB" id="2418792at2759"/>
<dbReference type="AlphaFoldDB" id="A0A7M7REI3"/>
<organism evidence="2 3">
    <name type="scientific">Strongylocentrotus purpuratus</name>
    <name type="common">Purple sea urchin</name>
    <dbReference type="NCBI Taxonomy" id="7668"/>
    <lineage>
        <taxon>Eukaryota</taxon>
        <taxon>Metazoa</taxon>
        <taxon>Echinodermata</taxon>
        <taxon>Eleutherozoa</taxon>
        <taxon>Echinozoa</taxon>
        <taxon>Echinoidea</taxon>
        <taxon>Euechinoidea</taxon>
        <taxon>Echinacea</taxon>
        <taxon>Camarodonta</taxon>
        <taxon>Echinidea</taxon>
        <taxon>Strongylocentrotidae</taxon>
        <taxon>Strongylocentrotus</taxon>
    </lineage>
</organism>
<accession>A0A7M7REI3</accession>
<dbReference type="OMA" id="GHLAPDK"/>
<dbReference type="PANTHER" id="PTHR14386:SF2">
    <property type="entry name" value="PROTEIN FAM204A"/>
    <property type="match status" value="1"/>
</dbReference>
<feature type="region of interest" description="Disordered" evidence="1">
    <location>
        <begin position="103"/>
        <end position="172"/>
    </location>
</feature>
<dbReference type="PANTHER" id="PTHR14386">
    <property type="entry name" value="PROTEIN FAM204A"/>
    <property type="match status" value="1"/>
</dbReference>
<feature type="compositionally biased region" description="Basic and acidic residues" evidence="1">
    <location>
        <begin position="33"/>
        <end position="51"/>
    </location>
</feature>
<evidence type="ECO:0000313" key="2">
    <source>
        <dbReference type="EnsemblMetazoa" id="XP_795869"/>
    </source>
</evidence>
<reference evidence="3" key="1">
    <citation type="submission" date="2015-02" db="EMBL/GenBank/DDBJ databases">
        <title>Genome sequencing for Strongylocentrotus purpuratus.</title>
        <authorList>
            <person name="Murali S."/>
            <person name="Liu Y."/>
            <person name="Vee V."/>
            <person name="English A."/>
            <person name="Wang M."/>
            <person name="Skinner E."/>
            <person name="Han Y."/>
            <person name="Muzny D.M."/>
            <person name="Worley K.C."/>
            <person name="Gibbs R.A."/>
        </authorList>
    </citation>
    <scope>NUCLEOTIDE SEQUENCE</scope>
</reference>
<dbReference type="EnsemblMetazoa" id="XM_790776">
    <property type="protein sequence ID" value="XP_795869"/>
    <property type="gene ID" value="LOC591199"/>
</dbReference>
<proteinExistence type="predicted"/>
<dbReference type="InParanoid" id="A0A7M7REI3"/>
<protein>
    <recommendedName>
        <fullName evidence="4">Protein FAM204A</fullName>
    </recommendedName>
</protein>
<feature type="region of interest" description="Disordered" evidence="1">
    <location>
        <begin position="1"/>
        <end position="79"/>
    </location>
</feature>
<feature type="compositionally biased region" description="Basic and acidic residues" evidence="1">
    <location>
        <begin position="103"/>
        <end position="118"/>
    </location>
</feature>
<keyword evidence="3" id="KW-1185">Reference proteome</keyword>
<dbReference type="KEGG" id="spu:591199"/>
<dbReference type="InterPro" id="IPR037690">
    <property type="entry name" value="FAM204A"/>
</dbReference>
<dbReference type="Proteomes" id="UP000007110">
    <property type="component" value="Unassembled WGS sequence"/>
</dbReference>
<feature type="compositionally biased region" description="Basic and acidic residues" evidence="1">
    <location>
        <begin position="130"/>
        <end position="141"/>
    </location>
</feature>
<feature type="compositionally biased region" description="Polar residues" evidence="1">
    <location>
        <begin position="53"/>
        <end position="71"/>
    </location>
</feature>
<sequence>MLSILGGILEDEISSGSSDDSDHSSSKPNQQDPKLDNKNDACKSGLCDRDPVPSQQFSSPRVPADNSSSKPVNAGKAAESALAGDMTRFRLKFDQLQKFQKLQEQRIQAEEEKVPEGYKRRRRRRKRRHEHQEGEGDDHGCDPSNRQQTGQHGTDPSTSQPEGGPPRKNSEHLDTLNEYLDVNSHISQGIDHGHLAPDKSGLEKRLDEAIAEGDFEKAEKLSEDLSVRDLGCRIAKAANARDYMKWKLEREEEKAAKKRKKKKKLAWGFEIKNRWEMKANM</sequence>
<evidence type="ECO:0008006" key="4">
    <source>
        <dbReference type="Google" id="ProtNLM"/>
    </source>
</evidence>
<reference evidence="2" key="2">
    <citation type="submission" date="2021-01" db="UniProtKB">
        <authorList>
            <consortium name="EnsemblMetazoa"/>
        </authorList>
    </citation>
    <scope>IDENTIFICATION</scope>
</reference>
<name>A0A7M7REI3_STRPU</name>
<feature type="compositionally biased region" description="Basic residues" evidence="1">
    <location>
        <begin position="119"/>
        <end position="129"/>
    </location>
</feature>
<evidence type="ECO:0000256" key="1">
    <source>
        <dbReference type="SAM" id="MobiDB-lite"/>
    </source>
</evidence>
<dbReference type="GeneID" id="591199"/>
<feature type="compositionally biased region" description="Polar residues" evidence="1">
    <location>
        <begin position="144"/>
        <end position="161"/>
    </location>
</feature>
<dbReference type="RefSeq" id="XP_795869.4">
    <property type="nucleotide sequence ID" value="XM_790776.5"/>
</dbReference>
<evidence type="ECO:0000313" key="3">
    <source>
        <dbReference type="Proteomes" id="UP000007110"/>
    </source>
</evidence>